<evidence type="ECO:0000313" key="5">
    <source>
        <dbReference type="Proteomes" id="UP001276659"/>
    </source>
</evidence>
<dbReference type="EMBL" id="JASNWA010000003">
    <property type="protein sequence ID" value="KAK3179030.1"/>
    <property type="molecule type" value="Genomic_DNA"/>
</dbReference>
<evidence type="ECO:0000256" key="3">
    <source>
        <dbReference type="ARBA" id="ARBA00023002"/>
    </source>
</evidence>
<name>A0AAD9ZHC9_9LECA</name>
<evidence type="ECO:0000313" key="4">
    <source>
        <dbReference type="EMBL" id="KAK3179030.1"/>
    </source>
</evidence>
<dbReference type="SUPFAM" id="SSF51735">
    <property type="entry name" value="NAD(P)-binding Rossmann-fold domains"/>
    <property type="match status" value="1"/>
</dbReference>
<organism evidence="4 5">
    <name type="scientific">Lepraria neglecta</name>
    <dbReference type="NCBI Taxonomy" id="209136"/>
    <lineage>
        <taxon>Eukaryota</taxon>
        <taxon>Fungi</taxon>
        <taxon>Dikarya</taxon>
        <taxon>Ascomycota</taxon>
        <taxon>Pezizomycotina</taxon>
        <taxon>Lecanoromycetes</taxon>
        <taxon>OSLEUM clade</taxon>
        <taxon>Lecanoromycetidae</taxon>
        <taxon>Lecanorales</taxon>
        <taxon>Lecanorineae</taxon>
        <taxon>Stereocaulaceae</taxon>
        <taxon>Lepraria</taxon>
    </lineage>
</organism>
<keyword evidence="3" id="KW-0560">Oxidoreductase</keyword>
<dbReference type="AlphaFoldDB" id="A0AAD9ZHC9"/>
<protein>
    <submittedName>
        <fullName evidence="4">Uncharacterized protein</fullName>
    </submittedName>
</protein>
<sequence>MERYGKVIAITGAASGIGLATAHLLASRGASVSLADVQADPLSAVVSSIQKSTPKARVYHKVVNVAKPEEVASWLDETVKQLDGLHGAANLAGVLGAAGLKKISEMEDKEWDFVMDVNLRGVFNCIRAELQRMGEGSSIVSAASVAGLKGYAKGAAYSTSKHGVVGLTKCAASEEGYRNIRVNCIAPGPIDTPMINKAASATPSIDGIKLAINRRGRPEEVAKLIAFLLSDESTYTTGSCYTIDGGHMA</sequence>
<proteinExistence type="inferred from homology"/>
<dbReference type="Proteomes" id="UP001276659">
    <property type="component" value="Unassembled WGS sequence"/>
</dbReference>
<dbReference type="FunFam" id="3.40.50.720:FF:000084">
    <property type="entry name" value="Short-chain dehydrogenase reductase"/>
    <property type="match status" value="1"/>
</dbReference>
<dbReference type="PROSITE" id="PS00061">
    <property type="entry name" value="ADH_SHORT"/>
    <property type="match status" value="1"/>
</dbReference>
<comment type="caution">
    <text evidence="4">The sequence shown here is derived from an EMBL/GenBank/DDBJ whole genome shotgun (WGS) entry which is preliminary data.</text>
</comment>
<evidence type="ECO:0000256" key="2">
    <source>
        <dbReference type="ARBA" id="ARBA00022857"/>
    </source>
</evidence>
<dbReference type="InterPro" id="IPR020904">
    <property type="entry name" value="Sc_DH/Rdtase_CS"/>
</dbReference>
<dbReference type="PRINTS" id="PR00081">
    <property type="entry name" value="GDHRDH"/>
</dbReference>
<dbReference type="PANTHER" id="PTHR24321">
    <property type="entry name" value="DEHYDROGENASES, SHORT CHAIN"/>
    <property type="match status" value="1"/>
</dbReference>
<accession>A0AAD9ZHC9</accession>
<dbReference type="PANTHER" id="PTHR24321:SF8">
    <property type="entry name" value="ESTRADIOL 17-BETA-DEHYDROGENASE 8-RELATED"/>
    <property type="match status" value="1"/>
</dbReference>
<keyword evidence="5" id="KW-1185">Reference proteome</keyword>
<dbReference type="CDD" id="cd05233">
    <property type="entry name" value="SDR_c"/>
    <property type="match status" value="1"/>
</dbReference>
<dbReference type="GO" id="GO:0016491">
    <property type="term" value="F:oxidoreductase activity"/>
    <property type="evidence" value="ECO:0007669"/>
    <property type="project" value="UniProtKB-KW"/>
</dbReference>
<reference evidence="4" key="1">
    <citation type="submission" date="2022-11" db="EMBL/GenBank/DDBJ databases">
        <title>Chromosomal genome sequence assembly and mating type (MAT) locus characterization of the leprose asexual lichenized fungus Lepraria neglecta (Nyl.) Erichsen.</title>
        <authorList>
            <person name="Allen J.L."/>
            <person name="Pfeffer B."/>
        </authorList>
    </citation>
    <scope>NUCLEOTIDE SEQUENCE</scope>
    <source>
        <strain evidence="4">Allen 5258</strain>
    </source>
</reference>
<dbReference type="Pfam" id="PF13561">
    <property type="entry name" value="adh_short_C2"/>
    <property type="match status" value="1"/>
</dbReference>
<dbReference type="InterPro" id="IPR002347">
    <property type="entry name" value="SDR_fam"/>
</dbReference>
<dbReference type="Gene3D" id="3.40.50.720">
    <property type="entry name" value="NAD(P)-binding Rossmann-like Domain"/>
    <property type="match status" value="1"/>
</dbReference>
<keyword evidence="2" id="KW-0521">NADP</keyword>
<dbReference type="InterPro" id="IPR036291">
    <property type="entry name" value="NAD(P)-bd_dom_sf"/>
</dbReference>
<evidence type="ECO:0000256" key="1">
    <source>
        <dbReference type="ARBA" id="ARBA00006484"/>
    </source>
</evidence>
<comment type="similarity">
    <text evidence="1">Belongs to the short-chain dehydrogenases/reductases (SDR) family.</text>
</comment>
<gene>
    <name evidence="4" type="ORF">OEA41_001169</name>
</gene>